<dbReference type="Proteomes" id="UP000596742">
    <property type="component" value="Unassembled WGS sequence"/>
</dbReference>
<organism evidence="3 4">
    <name type="scientific">Mytilus galloprovincialis</name>
    <name type="common">Mediterranean mussel</name>
    <dbReference type="NCBI Taxonomy" id="29158"/>
    <lineage>
        <taxon>Eukaryota</taxon>
        <taxon>Metazoa</taxon>
        <taxon>Spiralia</taxon>
        <taxon>Lophotrochozoa</taxon>
        <taxon>Mollusca</taxon>
        <taxon>Bivalvia</taxon>
        <taxon>Autobranchia</taxon>
        <taxon>Pteriomorphia</taxon>
        <taxon>Mytilida</taxon>
        <taxon>Mytiloidea</taxon>
        <taxon>Mytilidae</taxon>
        <taxon>Mytilinae</taxon>
        <taxon>Mytilus</taxon>
    </lineage>
</organism>
<evidence type="ECO:0000256" key="2">
    <source>
        <dbReference type="SAM" id="SignalP"/>
    </source>
</evidence>
<comment type="caution">
    <text evidence="3">The sequence shown here is derived from an EMBL/GenBank/DDBJ whole genome shotgun (WGS) entry which is preliminary data.</text>
</comment>
<feature type="chain" id="PRO_5032976302" evidence="2">
    <location>
        <begin position="24"/>
        <end position="163"/>
    </location>
</feature>
<reference evidence="3" key="1">
    <citation type="submission" date="2018-11" db="EMBL/GenBank/DDBJ databases">
        <authorList>
            <person name="Alioto T."/>
            <person name="Alioto T."/>
        </authorList>
    </citation>
    <scope>NUCLEOTIDE SEQUENCE</scope>
</reference>
<protein>
    <submittedName>
        <fullName evidence="3">Uncharacterized protein</fullName>
    </submittedName>
</protein>
<keyword evidence="1" id="KW-0472">Membrane</keyword>
<feature type="transmembrane region" description="Helical" evidence="1">
    <location>
        <begin position="105"/>
        <end position="128"/>
    </location>
</feature>
<evidence type="ECO:0000256" key="1">
    <source>
        <dbReference type="SAM" id="Phobius"/>
    </source>
</evidence>
<keyword evidence="2" id="KW-0732">Signal</keyword>
<dbReference type="AlphaFoldDB" id="A0A8B6G8A1"/>
<evidence type="ECO:0000313" key="3">
    <source>
        <dbReference type="EMBL" id="VDI60265.1"/>
    </source>
</evidence>
<feature type="signal peptide" evidence="2">
    <location>
        <begin position="1"/>
        <end position="23"/>
    </location>
</feature>
<name>A0A8B6G8A1_MYTGA</name>
<accession>A0A8B6G8A1</accession>
<keyword evidence="1" id="KW-1133">Transmembrane helix</keyword>
<keyword evidence="1" id="KW-0812">Transmembrane</keyword>
<keyword evidence="4" id="KW-1185">Reference proteome</keyword>
<proteinExistence type="predicted"/>
<gene>
    <name evidence="3" type="ORF">MGAL_10B037728</name>
</gene>
<evidence type="ECO:0000313" key="4">
    <source>
        <dbReference type="Proteomes" id="UP000596742"/>
    </source>
</evidence>
<sequence>MHTFLFKFFFKIVVLSYISFVIGDVGKCPSGAEFCRFSPWIQWESCNLTSSGELKQTRQRTLCCKTIKDCFKTCNISINTYGSLIKEERTCIDEIAESTKSSTGMIVGICFGILILILIAAAVTLVLLHRFKKISLFTRLRAILHKDDDTQTETQPELKADSS</sequence>
<dbReference type="EMBL" id="UYJE01008023">
    <property type="protein sequence ID" value="VDI60265.1"/>
    <property type="molecule type" value="Genomic_DNA"/>
</dbReference>